<gene>
    <name evidence="3" type="ORF">MNBD_PLANCTO03-228</name>
</gene>
<feature type="compositionally biased region" description="Pro residues" evidence="2">
    <location>
        <begin position="103"/>
        <end position="115"/>
    </location>
</feature>
<dbReference type="SMART" id="SM00411">
    <property type="entry name" value="BHL"/>
    <property type="match status" value="1"/>
</dbReference>
<dbReference type="InterPro" id="IPR000119">
    <property type="entry name" value="Hist_DNA-bd"/>
</dbReference>
<dbReference type="PROSITE" id="PS00045">
    <property type="entry name" value="HISTONE_LIKE"/>
    <property type="match status" value="1"/>
</dbReference>
<evidence type="ECO:0000313" key="3">
    <source>
        <dbReference type="EMBL" id="VAX38345.1"/>
    </source>
</evidence>
<feature type="region of interest" description="Disordered" evidence="2">
    <location>
        <begin position="83"/>
        <end position="135"/>
    </location>
</feature>
<keyword evidence="1" id="KW-0238">DNA-binding</keyword>
<dbReference type="GO" id="GO:0003677">
    <property type="term" value="F:DNA binding"/>
    <property type="evidence" value="ECO:0007669"/>
    <property type="project" value="UniProtKB-KW"/>
</dbReference>
<evidence type="ECO:0000256" key="2">
    <source>
        <dbReference type="SAM" id="MobiDB-lite"/>
    </source>
</evidence>
<dbReference type="SUPFAM" id="SSF47729">
    <property type="entry name" value="IHF-like DNA-binding proteins"/>
    <property type="match status" value="1"/>
</dbReference>
<dbReference type="InterPro" id="IPR020816">
    <property type="entry name" value="Histone-like_DNA-bd_CS"/>
</dbReference>
<dbReference type="Pfam" id="PF00216">
    <property type="entry name" value="Bac_DNA_binding"/>
    <property type="match status" value="1"/>
</dbReference>
<dbReference type="AlphaFoldDB" id="A0A3B1E043"/>
<sequence length="135" mass="14918">MGHDGVRTITKKELSEQIADKTGQSRAAVRLVIQALLDEVVEELSRGNRIEFRGFGVFETKTRAPRIARNPQTRLQVLVPERRSAKFKPGKGMRDAIERDQAPPRPLAPAEPMPEPKAAVTPDTSSIGDAMPIRP</sequence>
<protein>
    <recommendedName>
        <fullName evidence="4">Integration host factor beta subunit</fullName>
    </recommendedName>
</protein>
<dbReference type="PRINTS" id="PR01727">
    <property type="entry name" value="DNABINDINGHU"/>
</dbReference>
<dbReference type="EMBL" id="UOGK01000137">
    <property type="protein sequence ID" value="VAX38345.1"/>
    <property type="molecule type" value="Genomic_DNA"/>
</dbReference>
<dbReference type="PANTHER" id="PTHR33175">
    <property type="entry name" value="DNA-BINDING PROTEIN HU"/>
    <property type="match status" value="1"/>
</dbReference>
<dbReference type="Gene3D" id="4.10.520.10">
    <property type="entry name" value="IHF-like DNA-binding proteins"/>
    <property type="match status" value="1"/>
</dbReference>
<dbReference type="GO" id="GO:0005829">
    <property type="term" value="C:cytosol"/>
    <property type="evidence" value="ECO:0007669"/>
    <property type="project" value="TreeGrafter"/>
</dbReference>
<evidence type="ECO:0000256" key="1">
    <source>
        <dbReference type="ARBA" id="ARBA00023125"/>
    </source>
</evidence>
<proteinExistence type="predicted"/>
<name>A0A3B1E043_9ZZZZ</name>
<evidence type="ECO:0008006" key="4">
    <source>
        <dbReference type="Google" id="ProtNLM"/>
    </source>
</evidence>
<dbReference type="CDD" id="cd13832">
    <property type="entry name" value="IHF"/>
    <property type="match status" value="1"/>
</dbReference>
<feature type="compositionally biased region" description="Basic and acidic residues" evidence="2">
    <location>
        <begin position="92"/>
        <end position="102"/>
    </location>
</feature>
<dbReference type="InterPro" id="IPR010992">
    <property type="entry name" value="IHF-like_DNA-bd_dom_sf"/>
</dbReference>
<accession>A0A3B1E043</accession>
<organism evidence="3">
    <name type="scientific">hydrothermal vent metagenome</name>
    <dbReference type="NCBI Taxonomy" id="652676"/>
    <lineage>
        <taxon>unclassified sequences</taxon>
        <taxon>metagenomes</taxon>
        <taxon>ecological metagenomes</taxon>
    </lineage>
</organism>
<dbReference type="GO" id="GO:0030527">
    <property type="term" value="F:structural constituent of chromatin"/>
    <property type="evidence" value="ECO:0007669"/>
    <property type="project" value="InterPro"/>
</dbReference>
<dbReference type="PANTHER" id="PTHR33175:SF2">
    <property type="entry name" value="INTEGRATION HOST FACTOR SUBUNIT ALPHA"/>
    <property type="match status" value="1"/>
</dbReference>
<reference evidence="3" key="1">
    <citation type="submission" date="2018-06" db="EMBL/GenBank/DDBJ databases">
        <authorList>
            <person name="Zhirakovskaya E."/>
        </authorList>
    </citation>
    <scope>NUCLEOTIDE SEQUENCE</scope>
</reference>